<comment type="catalytic activity">
    <reaction evidence="14">
        <text>alpha-D-galactose + ATP = alpha-D-galactose 1-phosphate + ADP + H(+)</text>
        <dbReference type="Rhea" id="RHEA:13553"/>
        <dbReference type="ChEBI" id="CHEBI:15378"/>
        <dbReference type="ChEBI" id="CHEBI:28061"/>
        <dbReference type="ChEBI" id="CHEBI:30616"/>
        <dbReference type="ChEBI" id="CHEBI:58336"/>
        <dbReference type="ChEBI" id="CHEBI:456216"/>
        <dbReference type="EC" id="2.7.1.6"/>
    </reaction>
    <physiologicalReaction direction="left-to-right" evidence="14">
        <dbReference type="Rhea" id="RHEA:13554"/>
    </physiologicalReaction>
</comment>
<dbReference type="InterPro" id="IPR013750">
    <property type="entry name" value="GHMP_kinase_C_dom"/>
</dbReference>
<proteinExistence type="inferred from homology"/>
<dbReference type="PANTHER" id="PTHR10457:SF7">
    <property type="entry name" value="GALACTOKINASE-RELATED"/>
    <property type="match status" value="1"/>
</dbReference>
<keyword evidence="12" id="KW-0119">Carbohydrate metabolism</keyword>
<dbReference type="InterPro" id="IPR006203">
    <property type="entry name" value="GHMP_knse_ATP-bd_CS"/>
</dbReference>
<evidence type="ECO:0000256" key="4">
    <source>
        <dbReference type="ARBA" id="ARBA00012315"/>
    </source>
</evidence>
<evidence type="ECO:0000313" key="20">
    <source>
        <dbReference type="Proteomes" id="UP000540071"/>
    </source>
</evidence>
<evidence type="ECO:0000256" key="5">
    <source>
        <dbReference type="ARBA" id="ARBA00019487"/>
    </source>
</evidence>
<dbReference type="InterPro" id="IPR000705">
    <property type="entry name" value="Galactokinase"/>
</dbReference>
<dbReference type="EC" id="2.7.1.6" evidence="4"/>
<dbReference type="Gene3D" id="3.30.230.10">
    <property type="match status" value="1"/>
</dbReference>
<evidence type="ECO:0000256" key="8">
    <source>
        <dbReference type="ARBA" id="ARBA00022741"/>
    </source>
</evidence>
<dbReference type="AlphaFoldDB" id="A0A7K7QSG6"/>
<keyword evidence="7" id="KW-0808">Transferase</keyword>
<dbReference type="PRINTS" id="PR00959">
    <property type="entry name" value="MEVGALKINASE"/>
</dbReference>
<keyword evidence="9 19" id="KW-0418">Kinase</keyword>
<dbReference type="InterPro" id="IPR014721">
    <property type="entry name" value="Ribsml_uS5_D2-typ_fold_subgr"/>
</dbReference>
<feature type="domain" description="Galactokinase N-terminal" evidence="18">
    <location>
        <begin position="19"/>
        <end position="67"/>
    </location>
</feature>
<evidence type="ECO:0000259" key="17">
    <source>
        <dbReference type="Pfam" id="PF08544"/>
    </source>
</evidence>
<sequence>MAEPVGPGSSPLLAAARRAHEAAFGGAAVLAAWAPGRVNLIGEHTDYNGGFVLPMALQLGTVLVGSPTQDGTISIITTSAEADEPHRVQFPAPGPGSSLSPGLPRWANYVKGVIQHYRGGPVPGFSAVMASDIPLGGGLSSSAALEVATYTFLQQLCPDDGDLVAKALACQKAEHSFAGMPCGIMDQFISVMGKEGHALLIDCRSLETVLVPLSDASLAVLITNSQVRHTLSGSEYPTRRRQCEEAAAALGKASLRDATLAELEEARSRLGDEVFRRARHVIGEIARTAQAAQALQHRDYRTFGRLMVESHNSLRDDYEVSCPELDELVAAALEVDGVYGSRMTGGGFGGCTVTLLEAGAAERAQQHIQEKYSGTATFYLTKPSDGAKALAL</sequence>
<keyword evidence="11" id="KW-0299">Galactose metabolism</keyword>
<evidence type="ECO:0000256" key="14">
    <source>
        <dbReference type="ARBA" id="ARBA00049538"/>
    </source>
</evidence>
<dbReference type="Pfam" id="PF00288">
    <property type="entry name" value="GHMP_kinases_N"/>
    <property type="match status" value="1"/>
</dbReference>
<dbReference type="Pfam" id="PF10509">
    <property type="entry name" value="GalKase_gal_bdg"/>
    <property type="match status" value="1"/>
</dbReference>
<organism evidence="19 20">
    <name type="scientific">Poecile atricapillus</name>
    <name type="common">Black-capped chickadee</name>
    <name type="synonym">Parus atricapillus</name>
    <dbReference type="NCBI Taxonomy" id="48891"/>
    <lineage>
        <taxon>Eukaryota</taxon>
        <taxon>Metazoa</taxon>
        <taxon>Chordata</taxon>
        <taxon>Craniata</taxon>
        <taxon>Vertebrata</taxon>
        <taxon>Euteleostomi</taxon>
        <taxon>Archelosauria</taxon>
        <taxon>Archosauria</taxon>
        <taxon>Dinosauria</taxon>
        <taxon>Saurischia</taxon>
        <taxon>Theropoda</taxon>
        <taxon>Coelurosauria</taxon>
        <taxon>Aves</taxon>
        <taxon>Neognathae</taxon>
        <taxon>Neoaves</taxon>
        <taxon>Telluraves</taxon>
        <taxon>Australaves</taxon>
        <taxon>Passeriformes</taxon>
        <taxon>Paridae</taxon>
        <taxon>Poecile</taxon>
    </lineage>
</organism>
<dbReference type="Pfam" id="PF08544">
    <property type="entry name" value="GHMP_kinases_C"/>
    <property type="match status" value="1"/>
</dbReference>
<accession>A0A7K7QSG6</accession>
<comment type="function">
    <text evidence="15">Catalyzes the transfer of a phosphate from ATP to alpha-D-galactose and participates in the first committed step in the catabolism of galactose.</text>
</comment>
<dbReference type="GO" id="GO:0033499">
    <property type="term" value="P:galactose catabolic process via UDP-galactose, Leloir pathway"/>
    <property type="evidence" value="ECO:0007669"/>
    <property type="project" value="UniProtKB-ARBA"/>
</dbReference>
<dbReference type="GO" id="GO:0004335">
    <property type="term" value="F:galactokinase activity"/>
    <property type="evidence" value="ECO:0007669"/>
    <property type="project" value="UniProtKB-EC"/>
</dbReference>
<evidence type="ECO:0000256" key="3">
    <source>
        <dbReference type="ARBA" id="ARBA00011738"/>
    </source>
</evidence>
<dbReference type="SUPFAM" id="SSF55060">
    <property type="entry name" value="GHMP Kinase, C-terminal domain"/>
    <property type="match status" value="1"/>
</dbReference>
<dbReference type="EMBL" id="VZSS01000045">
    <property type="protein sequence ID" value="NWZ82221.1"/>
    <property type="molecule type" value="Genomic_DNA"/>
</dbReference>
<evidence type="ECO:0000256" key="12">
    <source>
        <dbReference type="ARBA" id="ARBA00023277"/>
    </source>
</evidence>
<evidence type="ECO:0000256" key="15">
    <source>
        <dbReference type="ARBA" id="ARBA00055336"/>
    </source>
</evidence>
<dbReference type="InterPro" id="IPR006204">
    <property type="entry name" value="GHMP_kinase_N_dom"/>
</dbReference>
<keyword evidence="20" id="KW-1185">Reference proteome</keyword>
<keyword evidence="8" id="KW-0547">Nucleotide-binding</keyword>
<dbReference type="InterPro" id="IPR020568">
    <property type="entry name" value="Ribosomal_Su5_D2-typ_SF"/>
</dbReference>
<dbReference type="PRINTS" id="PR00473">
    <property type="entry name" value="GALCTOKINASE"/>
</dbReference>
<dbReference type="NCBIfam" id="TIGR00131">
    <property type="entry name" value="gal_kin"/>
    <property type="match status" value="1"/>
</dbReference>
<evidence type="ECO:0000256" key="10">
    <source>
        <dbReference type="ARBA" id="ARBA00022840"/>
    </source>
</evidence>
<evidence type="ECO:0000256" key="7">
    <source>
        <dbReference type="ARBA" id="ARBA00022679"/>
    </source>
</evidence>
<evidence type="ECO:0000313" key="19">
    <source>
        <dbReference type="EMBL" id="NWZ82221.1"/>
    </source>
</evidence>
<dbReference type="Gene3D" id="3.30.70.890">
    <property type="entry name" value="GHMP kinase, C-terminal domain"/>
    <property type="match status" value="1"/>
</dbReference>
<dbReference type="Proteomes" id="UP000540071">
    <property type="component" value="Unassembled WGS sequence"/>
</dbReference>
<dbReference type="InterPro" id="IPR036554">
    <property type="entry name" value="GHMP_kinase_C_sf"/>
</dbReference>
<dbReference type="PIRSF" id="PIRSF000530">
    <property type="entry name" value="Galactokinase"/>
    <property type="match status" value="1"/>
</dbReference>
<dbReference type="InterPro" id="IPR019539">
    <property type="entry name" value="GalKase_N"/>
</dbReference>
<evidence type="ECO:0000259" key="16">
    <source>
        <dbReference type="Pfam" id="PF00288"/>
    </source>
</evidence>
<feature type="non-terminal residue" evidence="19">
    <location>
        <position position="1"/>
    </location>
</feature>
<dbReference type="InterPro" id="IPR019741">
    <property type="entry name" value="Galactokinase_CS"/>
</dbReference>
<dbReference type="FunFam" id="3.30.230.10:FF:000040">
    <property type="entry name" value="Galactokinase 1"/>
    <property type="match status" value="1"/>
</dbReference>
<comment type="similarity">
    <text evidence="2">Belongs to the GHMP kinase family. GalK subfamily.</text>
</comment>
<feature type="non-terminal residue" evidence="19">
    <location>
        <position position="392"/>
    </location>
</feature>
<dbReference type="GO" id="GO:0005829">
    <property type="term" value="C:cytosol"/>
    <property type="evidence" value="ECO:0007669"/>
    <property type="project" value="TreeGrafter"/>
</dbReference>
<comment type="subunit">
    <text evidence="3">Homodimer.</text>
</comment>
<dbReference type="PROSITE" id="PS00627">
    <property type="entry name" value="GHMP_KINASES_ATP"/>
    <property type="match status" value="1"/>
</dbReference>
<feature type="domain" description="GHMP kinase N-terminal" evidence="16">
    <location>
        <begin position="108"/>
        <end position="194"/>
    </location>
</feature>
<keyword evidence="6" id="KW-0597">Phosphoprotein</keyword>
<feature type="domain" description="GHMP kinase C-terminal" evidence="17">
    <location>
        <begin position="292"/>
        <end position="373"/>
    </location>
</feature>
<dbReference type="InterPro" id="IPR006206">
    <property type="entry name" value="Mevalonate/galactokinase"/>
</dbReference>
<gene>
    <name evidence="19" type="primary">Galk1</name>
    <name evidence="19" type="ORF">POEATR_R02643</name>
</gene>
<evidence type="ECO:0000256" key="13">
    <source>
        <dbReference type="ARBA" id="ARBA00029590"/>
    </source>
</evidence>
<dbReference type="GeneID" id="131585795"/>
<reference evidence="19 20" key="1">
    <citation type="submission" date="2019-09" db="EMBL/GenBank/DDBJ databases">
        <title>Bird 10,000 Genomes (B10K) Project - Family phase.</title>
        <authorList>
            <person name="Zhang G."/>
        </authorList>
    </citation>
    <scope>NUCLEOTIDE SEQUENCE [LARGE SCALE GENOMIC DNA]</scope>
    <source>
        <strain evidence="19">OUT-0023</strain>
        <tissue evidence="19">Blood</tissue>
    </source>
</reference>
<evidence type="ECO:0000256" key="6">
    <source>
        <dbReference type="ARBA" id="ARBA00022553"/>
    </source>
</evidence>
<evidence type="ECO:0000256" key="9">
    <source>
        <dbReference type="ARBA" id="ARBA00022777"/>
    </source>
</evidence>
<keyword evidence="10" id="KW-0067">ATP-binding</keyword>
<dbReference type="RefSeq" id="XP_058708293.1">
    <property type="nucleotide sequence ID" value="XM_058852310.1"/>
</dbReference>
<comment type="pathway">
    <text evidence="1">Carbohydrate metabolism; galactose metabolism.</text>
</comment>
<comment type="caution">
    <text evidence="19">The sequence shown here is derived from an EMBL/GenBank/DDBJ whole genome shotgun (WGS) entry which is preliminary data.</text>
</comment>
<protein>
    <recommendedName>
        <fullName evidence="5">Galactokinase</fullName>
        <ecNumber evidence="4">2.7.1.6</ecNumber>
    </recommendedName>
    <alternativeName>
        <fullName evidence="13">Galactose kinase</fullName>
    </alternativeName>
</protein>
<dbReference type="FunFam" id="3.30.70.890:FF:000007">
    <property type="entry name" value="Galactokinase 1"/>
    <property type="match status" value="1"/>
</dbReference>
<dbReference type="GO" id="GO:0005524">
    <property type="term" value="F:ATP binding"/>
    <property type="evidence" value="ECO:0007669"/>
    <property type="project" value="UniProtKB-KW"/>
</dbReference>
<evidence type="ECO:0000256" key="1">
    <source>
        <dbReference type="ARBA" id="ARBA00004947"/>
    </source>
</evidence>
<dbReference type="SUPFAM" id="SSF54211">
    <property type="entry name" value="Ribosomal protein S5 domain 2-like"/>
    <property type="match status" value="1"/>
</dbReference>
<dbReference type="PANTHER" id="PTHR10457">
    <property type="entry name" value="MEVALONATE KINASE/GALACTOKINASE"/>
    <property type="match status" value="1"/>
</dbReference>
<name>A0A7K7QSG6_POEAT</name>
<evidence type="ECO:0000256" key="11">
    <source>
        <dbReference type="ARBA" id="ARBA00023144"/>
    </source>
</evidence>
<dbReference type="PROSITE" id="PS00106">
    <property type="entry name" value="GALACTOKINASE"/>
    <property type="match status" value="1"/>
</dbReference>
<evidence type="ECO:0000259" key="18">
    <source>
        <dbReference type="Pfam" id="PF10509"/>
    </source>
</evidence>
<evidence type="ECO:0000256" key="2">
    <source>
        <dbReference type="ARBA" id="ARBA00006566"/>
    </source>
</evidence>